<dbReference type="GO" id="GO:0006270">
    <property type="term" value="P:DNA replication initiation"/>
    <property type="evidence" value="ECO:0007669"/>
    <property type="project" value="InterPro"/>
</dbReference>
<comment type="caution">
    <text evidence="3">The sequence shown here is derived from an EMBL/GenBank/DDBJ whole genome shotgun (WGS) entry which is preliminary data.</text>
</comment>
<evidence type="ECO:0000313" key="4">
    <source>
        <dbReference type="Proteomes" id="UP000075374"/>
    </source>
</evidence>
<dbReference type="InterPro" id="IPR002686">
    <property type="entry name" value="Transposase_17"/>
</dbReference>
<dbReference type="SMART" id="SM01321">
    <property type="entry name" value="Y1_Tnp"/>
    <property type="match status" value="1"/>
</dbReference>
<dbReference type="EMBL" id="LTBB01000001">
    <property type="protein sequence ID" value="KYH30392.1"/>
    <property type="molecule type" value="Genomic_DNA"/>
</dbReference>
<evidence type="ECO:0000259" key="2">
    <source>
        <dbReference type="SMART" id="SM01321"/>
    </source>
</evidence>
<dbReference type="GO" id="GO:0043565">
    <property type="term" value="F:sequence-specific DNA binding"/>
    <property type="evidence" value="ECO:0007669"/>
    <property type="project" value="InterPro"/>
</dbReference>
<dbReference type="PATRIC" id="fig|1121305.3.peg.338"/>
<accession>A0A151AS21</accession>
<dbReference type="STRING" id="1121305.CLCOL_03380"/>
<proteinExistence type="predicted"/>
<gene>
    <name evidence="3" type="ORF">CLCOL_03380</name>
</gene>
<dbReference type="PANTHER" id="PTHR34322:SF2">
    <property type="entry name" value="TRANSPOSASE IS200-LIKE DOMAIN-CONTAINING PROTEIN"/>
    <property type="match status" value="1"/>
</dbReference>
<dbReference type="InterPro" id="IPR010921">
    <property type="entry name" value="Trp_repressor/repl_initiator"/>
</dbReference>
<keyword evidence="4" id="KW-1185">Reference proteome</keyword>
<dbReference type="Gene3D" id="1.10.1750.10">
    <property type="match status" value="1"/>
</dbReference>
<feature type="domain" description="Transposase IS200-like" evidence="2">
    <location>
        <begin position="9"/>
        <end position="123"/>
    </location>
</feature>
<dbReference type="GO" id="GO:0006275">
    <property type="term" value="P:regulation of DNA replication"/>
    <property type="evidence" value="ECO:0007669"/>
    <property type="project" value="InterPro"/>
</dbReference>
<dbReference type="AlphaFoldDB" id="A0A151AS21"/>
<organism evidence="3 4">
    <name type="scientific">Clostridium colicanis DSM 13634</name>
    <dbReference type="NCBI Taxonomy" id="1121305"/>
    <lineage>
        <taxon>Bacteria</taxon>
        <taxon>Bacillati</taxon>
        <taxon>Bacillota</taxon>
        <taxon>Clostridia</taxon>
        <taxon>Eubacteriales</taxon>
        <taxon>Clostridiaceae</taxon>
        <taxon>Clostridium</taxon>
    </lineage>
</organism>
<feature type="domain" description="Chromosomal replication initiator DnaA C-terminal" evidence="1">
    <location>
        <begin position="217"/>
        <end position="285"/>
    </location>
</feature>
<name>A0A151AS21_9CLOT</name>
<dbReference type="SUPFAM" id="SSF143422">
    <property type="entry name" value="Transposase IS200-like"/>
    <property type="match status" value="1"/>
</dbReference>
<dbReference type="Proteomes" id="UP000075374">
    <property type="component" value="Unassembled WGS sequence"/>
</dbReference>
<dbReference type="SMART" id="SM00760">
    <property type="entry name" value="Bac_DnaA_C"/>
    <property type="match status" value="1"/>
</dbReference>
<dbReference type="Gene3D" id="3.30.70.1290">
    <property type="entry name" value="Transposase IS200-like"/>
    <property type="match status" value="1"/>
</dbReference>
<evidence type="ECO:0000259" key="1">
    <source>
        <dbReference type="SMART" id="SM00760"/>
    </source>
</evidence>
<dbReference type="InterPro" id="IPR036515">
    <property type="entry name" value="Transposase_17_sf"/>
</dbReference>
<dbReference type="RefSeq" id="WP_061857269.1">
    <property type="nucleotide sequence ID" value="NZ_LTBB01000001.1"/>
</dbReference>
<dbReference type="InterPro" id="IPR013159">
    <property type="entry name" value="DnaA_C"/>
</dbReference>
<protein>
    <submittedName>
        <fullName evidence="3">Transposase IS200 like protein</fullName>
    </submittedName>
</protein>
<evidence type="ECO:0000313" key="3">
    <source>
        <dbReference type="EMBL" id="KYH30392.1"/>
    </source>
</evidence>
<sequence length="310" mass="36749">MPRTPRIKSHTAIYHIMARSMSEVRLFRSNDDKNKFLSYLKKYKDMFSFYVYSFCLMDNHVHLLIDSNGADVSKFMHNINQCYAQYYNRKYNRTGHVFGDRFKSKIADTDLSVMLISAYIHNNPKDIKGFKQHVENYKYSSLGIYLGKWQDAFNIIDKNFILQYFNPDPVLAIVRYFEFVKSRTETSIDDTTIDDLELVNTYTTYKSYSKPLIRDINPEQIIEFVSSSYNFNKFDINIKYNHSASEFRSICIFLMRNLCNLYYSQICDIIGNITLSSVSYLCNKGYNIVHNTLKYHNIINKFLEKYQVCF</sequence>
<dbReference type="GO" id="GO:0004803">
    <property type="term" value="F:transposase activity"/>
    <property type="evidence" value="ECO:0007669"/>
    <property type="project" value="InterPro"/>
</dbReference>
<dbReference type="PANTHER" id="PTHR34322">
    <property type="entry name" value="TRANSPOSASE, Y1_TNP DOMAIN-CONTAINING"/>
    <property type="match status" value="1"/>
</dbReference>
<dbReference type="GO" id="GO:0006313">
    <property type="term" value="P:DNA transposition"/>
    <property type="evidence" value="ECO:0007669"/>
    <property type="project" value="InterPro"/>
</dbReference>
<reference evidence="3 4" key="1">
    <citation type="submission" date="2016-02" db="EMBL/GenBank/DDBJ databases">
        <title>Genome sequence of Clostridium colicanis DSM 13634.</title>
        <authorList>
            <person name="Poehlein A."/>
            <person name="Daniel R."/>
        </authorList>
    </citation>
    <scope>NUCLEOTIDE SEQUENCE [LARGE SCALE GENOMIC DNA]</scope>
    <source>
        <strain evidence="3 4">DSM 13634</strain>
    </source>
</reference>
<dbReference type="SUPFAM" id="SSF48295">
    <property type="entry name" value="TrpR-like"/>
    <property type="match status" value="1"/>
</dbReference>
<dbReference type="GO" id="GO:0005524">
    <property type="term" value="F:ATP binding"/>
    <property type="evidence" value="ECO:0007669"/>
    <property type="project" value="InterPro"/>
</dbReference>
<dbReference type="Pfam" id="PF01797">
    <property type="entry name" value="Y1_Tnp"/>
    <property type="match status" value="1"/>
</dbReference>